<evidence type="ECO:0000256" key="3">
    <source>
        <dbReference type="ARBA" id="ARBA00022692"/>
    </source>
</evidence>
<dbReference type="PANTHER" id="PTHR12385:SF4">
    <property type="entry name" value="PROTEIN PNS1"/>
    <property type="match status" value="1"/>
</dbReference>
<protein>
    <submittedName>
        <fullName evidence="8">Uncharacterized protein</fullName>
    </submittedName>
</protein>
<feature type="transmembrane region" description="Helical" evidence="7">
    <location>
        <begin position="187"/>
        <end position="214"/>
    </location>
</feature>
<evidence type="ECO:0000256" key="5">
    <source>
        <dbReference type="ARBA" id="ARBA00023136"/>
    </source>
</evidence>
<comment type="similarity">
    <text evidence="2">Belongs to the CTL (choline transporter-like) family.</text>
</comment>
<sequence>MTDSHCPSSNDDFVAEQDDGIPRVSSETSRHWRDVFWLGLFIVHLMGMGLFLVLMGINRFNKVDRFKLDQYTNRFIDNQADLTETYWPFYAVAGGVGTFIGWSWLLLLGSRANQMMTFSVHIVTTYLAVISVLCFWGGHFFWGLGFAIAAAVQFLYVVSVLERLPFTMLVLQKAVKMVWNLPEAMRVAYGFIIVMLLWMTVWSFGAAGVVASSFGDGGRWWVLTVRWQALLFHHLFLLK</sequence>
<reference evidence="8 9" key="1">
    <citation type="journal article" date="2020" name="IScience">
        <title>Genome Sequencing of the Endangered Kingdonia uniflora (Circaeasteraceae, Ranunculales) Reveals Potential Mechanisms of Evolutionary Specialization.</title>
        <authorList>
            <person name="Sun Y."/>
            <person name="Deng T."/>
            <person name="Zhang A."/>
            <person name="Moore M.J."/>
            <person name="Landis J.B."/>
            <person name="Lin N."/>
            <person name="Zhang H."/>
            <person name="Zhang X."/>
            <person name="Huang J."/>
            <person name="Zhang X."/>
            <person name="Sun H."/>
            <person name="Wang H."/>
        </authorList>
    </citation>
    <scope>NUCLEOTIDE SEQUENCE [LARGE SCALE GENOMIC DNA]</scope>
    <source>
        <strain evidence="8">TB1705</strain>
        <tissue evidence="8">Leaf</tissue>
    </source>
</reference>
<dbReference type="EMBL" id="JACGCM010002659">
    <property type="protein sequence ID" value="KAF6137261.1"/>
    <property type="molecule type" value="Genomic_DNA"/>
</dbReference>
<keyword evidence="3 7" id="KW-0812">Transmembrane</keyword>
<proteinExistence type="inferred from homology"/>
<organism evidence="8 9">
    <name type="scientific">Kingdonia uniflora</name>
    <dbReference type="NCBI Taxonomy" id="39325"/>
    <lineage>
        <taxon>Eukaryota</taxon>
        <taxon>Viridiplantae</taxon>
        <taxon>Streptophyta</taxon>
        <taxon>Embryophyta</taxon>
        <taxon>Tracheophyta</taxon>
        <taxon>Spermatophyta</taxon>
        <taxon>Magnoliopsida</taxon>
        <taxon>Ranunculales</taxon>
        <taxon>Circaeasteraceae</taxon>
        <taxon>Kingdonia</taxon>
    </lineage>
</organism>
<evidence type="ECO:0000256" key="7">
    <source>
        <dbReference type="SAM" id="Phobius"/>
    </source>
</evidence>
<dbReference type="OrthoDB" id="1082960at2759"/>
<feature type="transmembrane region" description="Helical" evidence="7">
    <location>
        <begin position="120"/>
        <end position="138"/>
    </location>
</feature>
<gene>
    <name evidence="8" type="ORF">GIB67_036298</name>
</gene>
<dbReference type="InterPro" id="IPR007603">
    <property type="entry name" value="Choline_transptr-like"/>
</dbReference>
<dbReference type="GO" id="GO:0016020">
    <property type="term" value="C:membrane"/>
    <property type="evidence" value="ECO:0007669"/>
    <property type="project" value="UniProtKB-SubCell"/>
</dbReference>
<keyword evidence="5 7" id="KW-0472">Membrane</keyword>
<dbReference type="Proteomes" id="UP000541444">
    <property type="component" value="Unassembled WGS sequence"/>
</dbReference>
<feature type="region of interest" description="Disordered" evidence="6">
    <location>
        <begin position="1"/>
        <end position="22"/>
    </location>
</feature>
<evidence type="ECO:0000256" key="1">
    <source>
        <dbReference type="ARBA" id="ARBA00004141"/>
    </source>
</evidence>
<dbReference type="PANTHER" id="PTHR12385">
    <property type="entry name" value="CHOLINE TRANSPORTER-LIKE (SLC FAMILY 44)"/>
    <property type="match status" value="1"/>
</dbReference>
<feature type="transmembrane region" description="Helical" evidence="7">
    <location>
        <begin position="35"/>
        <end position="57"/>
    </location>
</feature>
<dbReference type="GO" id="GO:0022857">
    <property type="term" value="F:transmembrane transporter activity"/>
    <property type="evidence" value="ECO:0007669"/>
    <property type="project" value="InterPro"/>
</dbReference>
<keyword evidence="4 7" id="KW-1133">Transmembrane helix</keyword>
<evidence type="ECO:0000256" key="6">
    <source>
        <dbReference type="SAM" id="MobiDB-lite"/>
    </source>
</evidence>
<feature type="transmembrane region" description="Helical" evidence="7">
    <location>
        <begin position="87"/>
        <end position="108"/>
    </location>
</feature>
<evidence type="ECO:0000256" key="4">
    <source>
        <dbReference type="ARBA" id="ARBA00022989"/>
    </source>
</evidence>
<accession>A0A7J7L3Q5</accession>
<comment type="subcellular location">
    <subcellularLocation>
        <location evidence="1">Membrane</location>
        <topology evidence="1">Multi-pass membrane protein</topology>
    </subcellularLocation>
</comment>
<evidence type="ECO:0000313" key="8">
    <source>
        <dbReference type="EMBL" id="KAF6137261.1"/>
    </source>
</evidence>
<feature type="transmembrane region" description="Helical" evidence="7">
    <location>
        <begin position="144"/>
        <end position="166"/>
    </location>
</feature>
<feature type="compositionally biased region" description="Polar residues" evidence="6">
    <location>
        <begin position="1"/>
        <end position="11"/>
    </location>
</feature>
<dbReference type="AlphaFoldDB" id="A0A7J7L3Q5"/>
<name>A0A7J7L3Q5_9MAGN</name>
<comment type="caution">
    <text evidence="8">The sequence shown here is derived from an EMBL/GenBank/DDBJ whole genome shotgun (WGS) entry which is preliminary data.</text>
</comment>
<evidence type="ECO:0000313" key="9">
    <source>
        <dbReference type="Proteomes" id="UP000541444"/>
    </source>
</evidence>
<keyword evidence="9" id="KW-1185">Reference proteome</keyword>
<evidence type="ECO:0000256" key="2">
    <source>
        <dbReference type="ARBA" id="ARBA00007168"/>
    </source>
</evidence>